<evidence type="ECO:0000313" key="1">
    <source>
        <dbReference type="EMBL" id="QIC70460.1"/>
    </source>
</evidence>
<accession>A0A6C0Y325</accession>
<dbReference type="RefSeq" id="WP_005177306.1">
    <property type="nucleotide sequence ID" value="NZ_CAXNYR010000001.1"/>
</dbReference>
<proteinExistence type="predicted"/>
<evidence type="ECO:0000313" key="2">
    <source>
        <dbReference type="Proteomes" id="UP000503440"/>
    </source>
</evidence>
<protein>
    <submittedName>
        <fullName evidence="1">Uncharacterized protein</fullName>
    </submittedName>
</protein>
<dbReference type="EMBL" id="CP044455">
    <property type="protein sequence ID" value="QIC70460.1"/>
    <property type="molecule type" value="Genomic_DNA"/>
</dbReference>
<dbReference type="Proteomes" id="UP000503440">
    <property type="component" value="Chromosome"/>
</dbReference>
<reference evidence="1 2" key="1">
    <citation type="submission" date="2019-09" db="EMBL/GenBank/DDBJ databases">
        <title>Non-baumannii Acinetobacter spp. carrying blaNDM-1 isolated in China.</title>
        <authorList>
            <person name="Cui C."/>
            <person name="Chen C."/>
            <person name="Sun J."/>
            <person name="Liu Y."/>
        </authorList>
    </citation>
    <scope>NUCLEOTIDE SEQUENCE [LARGE SCALE GENOMIC DNA]</scope>
    <source>
        <strain evidence="1 2">B18</strain>
    </source>
</reference>
<dbReference type="AlphaFoldDB" id="A0A6C0Y325"/>
<name>A0A6C0Y325_9GAMM</name>
<organism evidence="1 2">
    <name type="scientific">Acinetobacter indicus</name>
    <dbReference type="NCBI Taxonomy" id="756892"/>
    <lineage>
        <taxon>Bacteria</taxon>
        <taxon>Pseudomonadati</taxon>
        <taxon>Pseudomonadota</taxon>
        <taxon>Gammaproteobacteria</taxon>
        <taxon>Moraxellales</taxon>
        <taxon>Moraxellaceae</taxon>
        <taxon>Acinetobacter</taxon>
    </lineage>
</organism>
<sequence>MIWIAVLGLLWLACFGFYTVSEKQIIKTRTSRYALLATFPVLVQITSGTILCMVMWLLSAQFSKSISFVALWVLLSPVLLVFILKMNHLGKKL</sequence>
<gene>
    <name evidence="1" type="ORF">FSC09_08515</name>
</gene>